<dbReference type="NCBIfam" id="TIGR04421">
    <property type="entry name" value="FemAB_IMCC1989"/>
    <property type="match status" value="1"/>
</dbReference>
<reference evidence="1" key="1">
    <citation type="submission" date="2018-05" db="EMBL/GenBank/DDBJ databases">
        <authorList>
            <person name="Lanie J.A."/>
            <person name="Ng W.-L."/>
            <person name="Kazmierczak K.M."/>
            <person name="Andrzejewski T.M."/>
            <person name="Davidsen T.M."/>
            <person name="Wayne K.J."/>
            <person name="Tettelin H."/>
            <person name="Glass J.I."/>
            <person name="Rusch D."/>
            <person name="Podicherti R."/>
            <person name="Tsui H.-C.T."/>
            <person name="Winkler M.E."/>
        </authorList>
    </citation>
    <scope>NUCLEOTIDE SEQUENCE</scope>
</reference>
<accession>A0A382IQK5</accession>
<evidence type="ECO:0000313" key="1">
    <source>
        <dbReference type="EMBL" id="SVC00951.1"/>
    </source>
</evidence>
<dbReference type="InterPro" id="IPR016181">
    <property type="entry name" value="Acyl_CoA_acyltransferase"/>
</dbReference>
<dbReference type="AlphaFoldDB" id="A0A382IQK5"/>
<evidence type="ECO:0008006" key="2">
    <source>
        <dbReference type="Google" id="ProtNLM"/>
    </source>
</evidence>
<dbReference type="EMBL" id="UINC01068369">
    <property type="protein sequence ID" value="SVC00951.1"/>
    <property type="molecule type" value="Genomic_DNA"/>
</dbReference>
<organism evidence="1">
    <name type="scientific">marine metagenome</name>
    <dbReference type="NCBI Taxonomy" id="408172"/>
    <lineage>
        <taxon>unclassified sequences</taxon>
        <taxon>metagenomes</taxon>
        <taxon>ecological metagenomes</taxon>
    </lineage>
</organism>
<dbReference type="Gene3D" id="3.40.630.30">
    <property type="match status" value="1"/>
</dbReference>
<name>A0A382IQK5_9ZZZZ</name>
<dbReference type="InterPro" id="IPR030952">
    <property type="entry name" value="FemAB"/>
</dbReference>
<gene>
    <name evidence="1" type="ORF">METZ01_LOCUS253805</name>
</gene>
<feature type="non-terminal residue" evidence="1">
    <location>
        <position position="333"/>
    </location>
</feature>
<sequence length="333" mass="38265">MINEFFDRLASYGVEYIQRDGHHEIWNESLSQLTYKPIELTSEMIDYQHAYMAEFNSEIIDLSFIILSGGKTCGLWLLTASKTDSQWTLTSCGQPVVAPIFFDSTPRKLEKRFCSNAMAFFCNISDLGFKGPLATQQGPVGGGKDVLCTEWYRQAMQHEAIVSVGHDLYVDLNLPLEEIRSHFRKSYKPFINKGLREWNHSIFSSENIDKKSWEELRNLHKTVSGKVTRGEITWDAQFEMIKSGKAFLVFLRDLKSDKLVGGGFFQYTQDEGIYSVAAFDRSLFDKPLGHVVQQLAIEHMKSMGLRWYKLGERQYLHCDNGVTKKEVDISMFK</sequence>
<proteinExistence type="predicted"/>
<dbReference type="SUPFAM" id="SSF55729">
    <property type="entry name" value="Acyl-CoA N-acyltransferases (Nat)"/>
    <property type="match status" value="1"/>
</dbReference>
<protein>
    <recommendedName>
        <fullName evidence="2">BioF2-like acetyltransferase domain-containing protein</fullName>
    </recommendedName>
</protein>